<feature type="region of interest" description="Disordered" evidence="1">
    <location>
        <begin position="137"/>
        <end position="181"/>
    </location>
</feature>
<evidence type="ECO:0000313" key="3">
    <source>
        <dbReference type="Proteomes" id="UP000274922"/>
    </source>
</evidence>
<dbReference type="AlphaFoldDB" id="A0A4P9X3I0"/>
<keyword evidence="3" id="KW-1185">Reference proteome</keyword>
<dbReference type="Proteomes" id="UP000274922">
    <property type="component" value="Unassembled WGS sequence"/>
</dbReference>
<name>A0A4P9X3I0_9FUNG</name>
<reference evidence="3" key="1">
    <citation type="journal article" date="2018" name="Nat. Microbiol.">
        <title>Leveraging single-cell genomics to expand the fungal tree of life.</title>
        <authorList>
            <person name="Ahrendt S.R."/>
            <person name="Quandt C.A."/>
            <person name="Ciobanu D."/>
            <person name="Clum A."/>
            <person name="Salamov A."/>
            <person name="Andreopoulos B."/>
            <person name="Cheng J.F."/>
            <person name="Woyke T."/>
            <person name="Pelin A."/>
            <person name="Henrissat B."/>
            <person name="Reynolds N.K."/>
            <person name="Benny G.L."/>
            <person name="Smith M.E."/>
            <person name="James T.Y."/>
            <person name="Grigoriev I.V."/>
        </authorList>
    </citation>
    <scope>NUCLEOTIDE SEQUENCE [LARGE SCALE GENOMIC DNA]</scope>
    <source>
        <strain evidence="3">ATCC 52028</strain>
    </source>
</reference>
<dbReference type="EMBL" id="ML014273">
    <property type="protein sequence ID" value="RKO99586.1"/>
    <property type="molecule type" value="Genomic_DNA"/>
</dbReference>
<protein>
    <submittedName>
        <fullName evidence="2">Uncharacterized protein</fullName>
    </submittedName>
</protein>
<organism evidence="2 3">
    <name type="scientific">Caulochytrium protostelioides</name>
    <dbReference type="NCBI Taxonomy" id="1555241"/>
    <lineage>
        <taxon>Eukaryota</taxon>
        <taxon>Fungi</taxon>
        <taxon>Fungi incertae sedis</taxon>
        <taxon>Chytridiomycota</taxon>
        <taxon>Chytridiomycota incertae sedis</taxon>
        <taxon>Chytridiomycetes</taxon>
        <taxon>Caulochytriales</taxon>
        <taxon>Caulochytriaceae</taxon>
        <taxon>Caulochytrium</taxon>
    </lineage>
</organism>
<sequence length="480" mass="51939">MSRTLDGQQYAQFPKTARFYRAIALPPDATPVNSDDARGSLRHFVTPAYRGRERPDAVDHLDLSDLHPPPADEHYVSMAHDAYRSSHATPAFVRNAGPVIEKAPRGAIIPYDTAYTAFPRSQAQSDYVRYGPLAGRSRRSAAGRPQGAEAEAGFAVNSAGTNAVPRAEDETASPTPRAPRQHADGVAWLLEQTHEIAAGGAHHGVAVGSQSKQDFTPKPLPHRHVPRQVQPAVSLGHDECAWVSESRRAYSDRTAASATAAPSHGADGVVDRVSHIHFDENGLGTRDWLPVTHSTFAAWPQLPAPAPREQRGMPTAIHLGHHDPTAAPHALTTGRIDPEHRRRELRAAPRTQSFAPGARRLAHLRDDDEAGMETLTSHRFDYGRHALGAAGPAGASAWASVSAGRRLDEPTTSVPSAINERSSIAFGSDSSAVMQSTTQSTYALRPALLERQHRRRQQYQGFVPPPWLDPLPVVGDRAAP</sequence>
<accession>A0A4P9X3I0</accession>
<evidence type="ECO:0000313" key="2">
    <source>
        <dbReference type="EMBL" id="RKO99586.1"/>
    </source>
</evidence>
<evidence type="ECO:0000256" key="1">
    <source>
        <dbReference type="SAM" id="MobiDB-lite"/>
    </source>
</evidence>
<gene>
    <name evidence="2" type="ORF">CXG81DRAFT_20340</name>
</gene>
<proteinExistence type="predicted"/>